<protein>
    <submittedName>
        <fullName evidence="7">NlpC/P60 family</fullName>
    </submittedName>
</protein>
<dbReference type="GO" id="GO:0006508">
    <property type="term" value="P:proteolysis"/>
    <property type="evidence" value="ECO:0007669"/>
    <property type="project" value="UniProtKB-KW"/>
</dbReference>
<dbReference type="SUPFAM" id="SSF54001">
    <property type="entry name" value="Cysteine proteinases"/>
    <property type="match status" value="1"/>
</dbReference>
<evidence type="ECO:0000256" key="1">
    <source>
        <dbReference type="ARBA" id="ARBA00007074"/>
    </source>
</evidence>
<dbReference type="PROSITE" id="PS51935">
    <property type="entry name" value="NLPC_P60"/>
    <property type="match status" value="1"/>
</dbReference>
<dbReference type="InterPro" id="IPR038765">
    <property type="entry name" value="Papain-like_cys_pep_sf"/>
</dbReference>
<dbReference type="OrthoDB" id="9807055at2"/>
<feature type="signal peptide" evidence="5">
    <location>
        <begin position="1"/>
        <end position="20"/>
    </location>
</feature>
<gene>
    <name evidence="7" type="ORF">NCTC13315_01343</name>
</gene>
<dbReference type="AlphaFoldDB" id="A0A378I0Y0"/>
<accession>A0A378I0Y0</accession>
<keyword evidence="3" id="KW-0378">Hydrolase</keyword>
<name>A0A378I0Y0_9GAMM</name>
<organism evidence="7 8">
    <name type="scientific">Legionella beliardensis</name>
    <dbReference type="NCBI Taxonomy" id="91822"/>
    <lineage>
        <taxon>Bacteria</taxon>
        <taxon>Pseudomonadati</taxon>
        <taxon>Pseudomonadota</taxon>
        <taxon>Gammaproteobacteria</taxon>
        <taxon>Legionellales</taxon>
        <taxon>Legionellaceae</taxon>
        <taxon>Legionella</taxon>
    </lineage>
</organism>
<dbReference type="PANTHER" id="PTHR47053">
    <property type="entry name" value="MUREIN DD-ENDOPEPTIDASE MEPH-RELATED"/>
    <property type="match status" value="1"/>
</dbReference>
<keyword evidence="2" id="KW-0645">Protease</keyword>
<comment type="similarity">
    <text evidence="1">Belongs to the peptidase C40 family.</text>
</comment>
<evidence type="ECO:0000313" key="8">
    <source>
        <dbReference type="Proteomes" id="UP000254968"/>
    </source>
</evidence>
<dbReference type="Pfam" id="PF00877">
    <property type="entry name" value="NLPC_P60"/>
    <property type="match status" value="1"/>
</dbReference>
<dbReference type="Gene3D" id="3.90.1720.10">
    <property type="entry name" value="endopeptidase domain like (from Nostoc punctiforme)"/>
    <property type="match status" value="1"/>
</dbReference>
<dbReference type="InterPro" id="IPR000064">
    <property type="entry name" value="NLP_P60_dom"/>
</dbReference>
<keyword evidence="4" id="KW-0788">Thiol protease</keyword>
<evidence type="ECO:0000259" key="6">
    <source>
        <dbReference type="PROSITE" id="PS51935"/>
    </source>
</evidence>
<evidence type="ECO:0000313" key="7">
    <source>
        <dbReference type="EMBL" id="STX28809.1"/>
    </source>
</evidence>
<dbReference type="EMBL" id="UGNV01000001">
    <property type="protein sequence ID" value="STX28809.1"/>
    <property type="molecule type" value="Genomic_DNA"/>
</dbReference>
<keyword evidence="8" id="KW-1185">Reference proteome</keyword>
<evidence type="ECO:0000256" key="3">
    <source>
        <dbReference type="ARBA" id="ARBA00022801"/>
    </source>
</evidence>
<proteinExistence type="inferred from homology"/>
<evidence type="ECO:0000256" key="2">
    <source>
        <dbReference type="ARBA" id="ARBA00022670"/>
    </source>
</evidence>
<evidence type="ECO:0000256" key="5">
    <source>
        <dbReference type="SAM" id="SignalP"/>
    </source>
</evidence>
<dbReference type="RefSeq" id="WP_115302528.1">
    <property type="nucleotide sequence ID" value="NZ_CAAAHO010000001.1"/>
</dbReference>
<dbReference type="GO" id="GO:0008234">
    <property type="term" value="F:cysteine-type peptidase activity"/>
    <property type="evidence" value="ECO:0007669"/>
    <property type="project" value="UniProtKB-KW"/>
</dbReference>
<reference evidence="7 8" key="1">
    <citation type="submission" date="2018-06" db="EMBL/GenBank/DDBJ databases">
        <authorList>
            <consortium name="Pathogen Informatics"/>
            <person name="Doyle S."/>
        </authorList>
    </citation>
    <scope>NUCLEOTIDE SEQUENCE [LARGE SCALE GENOMIC DNA]</scope>
    <source>
        <strain evidence="7 8">NCTC13315</strain>
    </source>
</reference>
<dbReference type="InterPro" id="IPR051202">
    <property type="entry name" value="Peptidase_C40"/>
</dbReference>
<dbReference type="PANTHER" id="PTHR47053:SF1">
    <property type="entry name" value="MUREIN DD-ENDOPEPTIDASE MEPH-RELATED"/>
    <property type="match status" value="1"/>
</dbReference>
<keyword evidence="5" id="KW-0732">Signal</keyword>
<feature type="chain" id="PRO_5016987153" evidence="5">
    <location>
        <begin position="21"/>
        <end position="208"/>
    </location>
</feature>
<evidence type="ECO:0000256" key="4">
    <source>
        <dbReference type="ARBA" id="ARBA00022807"/>
    </source>
</evidence>
<dbReference type="Proteomes" id="UP000254968">
    <property type="component" value="Unassembled WGS sequence"/>
</dbReference>
<sequence>MKKFYFFGVILAVFMTSLTAETVSRLPESISATMLLDFESNPVEVKRAIQMALDLAAQNIGYQYGSAKPEAGGMDCSGTMYYLLTKLGIKSVPRSSEGLYQWVKDKGNFYPITKPSFNDPEFSKLKPGDLLFWSGTYKREHPIYVTHVMMYLGKNKQGEPLMVGASDGRTYKGRQIYGVSVFDFKLPPSTSTSKFLGYSCIPTLTCKK</sequence>
<feature type="domain" description="NlpC/P60" evidence="6">
    <location>
        <begin position="42"/>
        <end position="196"/>
    </location>
</feature>